<name>A0AA38XLE4_9EURO</name>
<dbReference type="SMART" id="SM00784">
    <property type="entry name" value="SPT2"/>
    <property type="match status" value="1"/>
</dbReference>
<comment type="caution">
    <text evidence="4">The sequence shown here is derived from an EMBL/GenBank/DDBJ whole genome shotgun (WGS) entry which is preliminary data.</text>
</comment>
<evidence type="ECO:0000313" key="5">
    <source>
        <dbReference type="Proteomes" id="UP001172673"/>
    </source>
</evidence>
<feature type="compositionally biased region" description="Low complexity" evidence="3">
    <location>
        <begin position="126"/>
        <end position="135"/>
    </location>
</feature>
<gene>
    <name evidence="4" type="ORF">H2200_001717</name>
</gene>
<sequence length="350" mass="37775">MSLFSDILDSIGSERSPAPPPKPPARPSTSNVPRPTSDVSKPGSRAGVPAGPSPLNGVKRKAEDGSPKQPEKLVKPNPTTATASRITHRPAAPPLNAPKLANEKNLPVPRPKIDATSTVPPRSGSAPTTPTTTAPAKPPPKGSYAELMARAKQAQTDKAQQSQAGTIKHQATHREKVSKVAERKRQEEEKAKAAKEKSSTARPAPGGKQQVKSRSVSPAKKTDQPRVPKAPRPPLHAPTTSSYKGTMGLSSGRTTKPAPKRRRQDEYLGTDEEDNSDDMDGYEDGEEDGFSDASSDMEAGLDDMDAEEQRALRVAREEDARELALETRLKREKEQKRKQALQELAAKRKK</sequence>
<keyword evidence="2" id="KW-0175">Coiled coil</keyword>
<feature type="compositionally biased region" description="Basic and acidic residues" evidence="3">
    <location>
        <begin position="307"/>
        <end position="318"/>
    </location>
</feature>
<proteinExistence type="inferred from homology"/>
<feature type="compositionally biased region" description="Basic and acidic residues" evidence="3">
    <location>
        <begin position="60"/>
        <end position="74"/>
    </location>
</feature>
<accession>A0AA38XLE4</accession>
<evidence type="ECO:0000256" key="2">
    <source>
        <dbReference type="ARBA" id="ARBA00023054"/>
    </source>
</evidence>
<feature type="region of interest" description="Disordered" evidence="3">
    <location>
        <begin position="331"/>
        <end position="350"/>
    </location>
</feature>
<feature type="compositionally biased region" description="Acidic residues" evidence="3">
    <location>
        <begin position="268"/>
        <end position="290"/>
    </location>
</feature>
<organism evidence="4 5">
    <name type="scientific">Cladophialophora chaetospira</name>
    <dbReference type="NCBI Taxonomy" id="386627"/>
    <lineage>
        <taxon>Eukaryota</taxon>
        <taxon>Fungi</taxon>
        <taxon>Dikarya</taxon>
        <taxon>Ascomycota</taxon>
        <taxon>Pezizomycotina</taxon>
        <taxon>Eurotiomycetes</taxon>
        <taxon>Chaetothyriomycetidae</taxon>
        <taxon>Chaetothyriales</taxon>
        <taxon>Herpotrichiellaceae</taxon>
        <taxon>Cladophialophora</taxon>
    </lineage>
</organism>
<evidence type="ECO:0000313" key="4">
    <source>
        <dbReference type="EMBL" id="KAJ9615642.1"/>
    </source>
</evidence>
<evidence type="ECO:0008006" key="6">
    <source>
        <dbReference type="Google" id="ProtNLM"/>
    </source>
</evidence>
<feature type="compositionally biased region" description="Basic and acidic residues" evidence="3">
    <location>
        <begin position="172"/>
        <end position="199"/>
    </location>
</feature>
<dbReference type="Pfam" id="PF08243">
    <property type="entry name" value="SPT2"/>
    <property type="match status" value="1"/>
</dbReference>
<dbReference type="EMBL" id="JAPDRK010000002">
    <property type="protein sequence ID" value="KAJ9615642.1"/>
    <property type="molecule type" value="Genomic_DNA"/>
</dbReference>
<dbReference type="InterPro" id="IPR013256">
    <property type="entry name" value="Chromatin_SPT2"/>
</dbReference>
<keyword evidence="5" id="KW-1185">Reference proteome</keyword>
<feature type="compositionally biased region" description="Polar residues" evidence="3">
    <location>
        <begin position="29"/>
        <end position="39"/>
    </location>
</feature>
<reference evidence="4" key="1">
    <citation type="submission" date="2022-10" db="EMBL/GenBank/DDBJ databases">
        <title>Culturing micro-colonial fungi from biological soil crusts in the Mojave desert and describing Neophaeococcomyces mojavensis, and introducing the new genera and species Taxawa tesnikishii.</title>
        <authorList>
            <person name="Kurbessoian T."/>
            <person name="Stajich J.E."/>
        </authorList>
    </citation>
    <scope>NUCLEOTIDE SEQUENCE</scope>
    <source>
        <strain evidence="4">TK_41</strain>
    </source>
</reference>
<feature type="region of interest" description="Disordered" evidence="3">
    <location>
        <begin position="1"/>
        <end position="318"/>
    </location>
</feature>
<evidence type="ECO:0000256" key="3">
    <source>
        <dbReference type="SAM" id="MobiDB-lite"/>
    </source>
</evidence>
<feature type="compositionally biased region" description="Pro residues" evidence="3">
    <location>
        <begin position="17"/>
        <end position="26"/>
    </location>
</feature>
<evidence type="ECO:0000256" key="1">
    <source>
        <dbReference type="ARBA" id="ARBA00006461"/>
    </source>
</evidence>
<dbReference type="Proteomes" id="UP001172673">
    <property type="component" value="Unassembled WGS sequence"/>
</dbReference>
<feature type="compositionally biased region" description="Polar residues" evidence="3">
    <location>
        <begin position="238"/>
        <end position="254"/>
    </location>
</feature>
<comment type="similarity">
    <text evidence="1">Belongs to the SPT2 family.</text>
</comment>
<dbReference type="AlphaFoldDB" id="A0AA38XLE4"/>
<protein>
    <recommendedName>
        <fullName evidence="6">SPT2 chromatin protein</fullName>
    </recommendedName>
</protein>
<feature type="compositionally biased region" description="Polar residues" evidence="3">
    <location>
        <begin position="153"/>
        <end position="165"/>
    </location>
</feature>